<dbReference type="RefSeq" id="WP_341636254.1">
    <property type="nucleotide sequence ID" value="NZ_JBANDX010000250.1"/>
</dbReference>
<evidence type="ECO:0000259" key="1">
    <source>
        <dbReference type="Pfam" id="PF03466"/>
    </source>
</evidence>
<organism evidence="2 3">
    <name type="scientific">Vibrio echinoideorum</name>
    <dbReference type="NCBI Taxonomy" id="2100116"/>
    <lineage>
        <taxon>Bacteria</taxon>
        <taxon>Pseudomonadati</taxon>
        <taxon>Pseudomonadota</taxon>
        <taxon>Gammaproteobacteria</taxon>
        <taxon>Vibrionales</taxon>
        <taxon>Vibrionaceae</taxon>
        <taxon>Vibrio</taxon>
    </lineage>
</organism>
<dbReference type="InterPro" id="IPR005119">
    <property type="entry name" value="LysR_subst-bd"/>
</dbReference>
<dbReference type="EMBL" id="JBANDX010000250">
    <property type="protein sequence ID" value="MEL0611416.1"/>
    <property type="molecule type" value="Genomic_DNA"/>
</dbReference>
<evidence type="ECO:0000313" key="3">
    <source>
        <dbReference type="Proteomes" id="UP001377160"/>
    </source>
</evidence>
<accession>A0ABU9FYW6</accession>
<comment type="caution">
    <text evidence="2">The sequence shown here is derived from an EMBL/GenBank/DDBJ whole genome shotgun (WGS) entry which is preliminary data.</text>
</comment>
<reference evidence="2 3" key="1">
    <citation type="submission" date="2024-02" db="EMBL/GenBank/DDBJ databases">
        <title>Bacteria isolated from the canopy kelp, Nereocystis luetkeana.</title>
        <authorList>
            <person name="Pfister C.A."/>
            <person name="Younker I.T."/>
            <person name="Light S.H."/>
        </authorList>
    </citation>
    <scope>NUCLEOTIDE SEQUENCE [LARGE SCALE GENOMIC DNA]</scope>
    <source>
        <strain evidence="2 3">TI.1.15</strain>
    </source>
</reference>
<dbReference type="Pfam" id="PF03466">
    <property type="entry name" value="LysR_substrate"/>
    <property type="match status" value="1"/>
</dbReference>
<protein>
    <submittedName>
        <fullName evidence="2">LysR substrate-binding domain-containing protein</fullName>
    </submittedName>
</protein>
<name>A0ABU9FYW6_9VIBR</name>
<evidence type="ECO:0000313" key="2">
    <source>
        <dbReference type="EMBL" id="MEL0611416.1"/>
    </source>
</evidence>
<feature type="non-terminal residue" evidence="2">
    <location>
        <position position="1"/>
    </location>
</feature>
<sequence length="71" mass="7965">GFISKLVSMPMQTFMARYPDINLSFEIAGALDAVNMLEDQQIDFAITYSSAPHPKLHSHVERIHPLELIAP</sequence>
<feature type="domain" description="LysR substrate-binding" evidence="1">
    <location>
        <begin position="11"/>
        <end position="66"/>
    </location>
</feature>
<feature type="non-terminal residue" evidence="2">
    <location>
        <position position="71"/>
    </location>
</feature>
<dbReference type="SUPFAM" id="SSF53850">
    <property type="entry name" value="Periplasmic binding protein-like II"/>
    <property type="match status" value="1"/>
</dbReference>
<dbReference type="Gene3D" id="3.40.190.290">
    <property type="match status" value="1"/>
</dbReference>
<proteinExistence type="predicted"/>
<keyword evidence="3" id="KW-1185">Reference proteome</keyword>
<dbReference type="Proteomes" id="UP001377160">
    <property type="component" value="Unassembled WGS sequence"/>
</dbReference>
<gene>
    <name evidence="2" type="ORF">V8Z71_24405</name>
</gene>